<gene>
    <name evidence="1" type="ORF">OS889_05245</name>
</gene>
<reference evidence="1 2" key="1">
    <citation type="submission" date="2024-08" db="EMBL/GenBank/DDBJ databases">
        <title>Halobellus sp. MBLA0158 whole genome sequence.</title>
        <authorList>
            <person name="Hwang C.Y."/>
            <person name="Cho E.-S."/>
            <person name="Seo M.-J."/>
        </authorList>
    </citation>
    <scope>NUCLEOTIDE SEQUENCE [LARGE SCALE GENOMIC DNA]</scope>
    <source>
        <strain evidence="1 2">MBLA0158</strain>
    </source>
</reference>
<organism evidence="1 2">
    <name type="scientific">Halobellus rubicundus</name>
    <dbReference type="NCBI Taxonomy" id="2996466"/>
    <lineage>
        <taxon>Archaea</taxon>
        <taxon>Methanobacteriati</taxon>
        <taxon>Methanobacteriota</taxon>
        <taxon>Stenosarchaea group</taxon>
        <taxon>Halobacteria</taxon>
        <taxon>Halobacteriales</taxon>
        <taxon>Haloferacaceae</taxon>
        <taxon>Halobellus</taxon>
    </lineage>
</organism>
<protein>
    <recommendedName>
        <fullName evidence="3">Hydrogenase maturation nickel metallochaperone HypA</fullName>
    </recommendedName>
</protein>
<dbReference type="Proteomes" id="UP001570511">
    <property type="component" value="Unassembled WGS sequence"/>
</dbReference>
<dbReference type="AlphaFoldDB" id="A0ABD5M940"/>
<dbReference type="EMBL" id="JBGNYA010000001">
    <property type="protein sequence ID" value="MFA1610408.1"/>
    <property type="molecule type" value="Genomic_DNA"/>
</dbReference>
<name>A0ABD5M940_9EURY</name>
<keyword evidence="2" id="KW-1185">Reference proteome</keyword>
<evidence type="ECO:0000313" key="2">
    <source>
        <dbReference type="Proteomes" id="UP001570511"/>
    </source>
</evidence>
<proteinExistence type="predicted"/>
<comment type="caution">
    <text evidence="1">The sequence shown here is derived from an EMBL/GenBank/DDBJ whole genome shotgun (WGS) entry which is preliminary data.</text>
</comment>
<dbReference type="RefSeq" id="WP_372387929.1">
    <property type="nucleotide sequence ID" value="NZ_JBGNYA010000001.1"/>
</dbReference>
<accession>A0ABD5M940</accession>
<evidence type="ECO:0000313" key="1">
    <source>
        <dbReference type="EMBL" id="MFA1610408.1"/>
    </source>
</evidence>
<evidence type="ECO:0008006" key="3">
    <source>
        <dbReference type="Google" id="ProtNLM"/>
    </source>
</evidence>
<sequence length="62" mass="6544">MDGTAAIDRLLALAGVGPRESAEAADRPTPYVCKGCGTAFDVQYHVCPECGGYSVEPYTHPE</sequence>